<accession>A0A017RSV9</accession>
<protein>
    <recommendedName>
        <fullName evidence="2">Acyltransferase 3 domain-containing protein</fullName>
    </recommendedName>
</protein>
<gene>
    <name evidence="3" type="ORF">Q428_12045</name>
</gene>
<reference evidence="3 4" key="1">
    <citation type="journal article" date="2014" name="Genome Announc.">
        <title>Draft Genome Sequence of Fervidicella metallireducens Strain AeBT, an Iron-Reducing Thermoanaerobe from the Great Artesian Basin.</title>
        <authorList>
            <person name="Patel B.K."/>
        </authorList>
    </citation>
    <scope>NUCLEOTIDE SEQUENCE [LARGE SCALE GENOMIC DNA]</scope>
    <source>
        <strain evidence="3 4">AeB</strain>
    </source>
</reference>
<feature type="transmembrane region" description="Helical" evidence="1">
    <location>
        <begin position="56"/>
        <end position="74"/>
    </location>
</feature>
<dbReference type="STRING" id="1403537.Q428_12045"/>
<evidence type="ECO:0000313" key="3">
    <source>
        <dbReference type="EMBL" id="EYE87686.1"/>
    </source>
</evidence>
<proteinExistence type="predicted"/>
<evidence type="ECO:0000313" key="4">
    <source>
        <dbReference type="Proteomes" id="UP000019681"/>
    </source>
</evidence>
<feature type="domain" description="Acyltransferase 3" evidence="2">
    <location>
        <begin position="19"/>
        <end position="77"/>
    </location>
</feature>
<dbReference type="Pfam" id="PF01757">
    <property type="entry name" value="Acyl_transf_3"/>
    <property type="match status" value="1"/>
</dbReference>
<dbReference type="InterPro" id="IPR002656">
    <property type="entry name" value="Acyl_transf_3_dom"/>
</dbReference>
<dbReference type="EMBL" id="AZQP01000042">
    <property type="protein sequence ID" value="EYE87686.1"/>
    <property type="molecule type" value="Genomic_DNA"/>
</dbReference>
<dbReference type="GO" id="GO:0016747">
    <property type="term" value="F:acyltransferase activity, transferring groups other than amino-acyl groups"/>
    <property type="evidence" value="ECO:0007669"/>
    <property type="project" value="InterPro"/>
</dbReference>
<organism evidence="3 4">
    <name type="scientific">Fervidicella metallireducens AeB</name>
    <dbReference type="NCBI Taxonomy" id="1403537"/>
    <lineage>
        <taxon>Bacteria</taxon>
        <taxon>Bacillati</taxon>
        <taxon>Bacillota</taxon>
        <taxon>Clostridia</taxon>
        <taxon>Eubacteriales</taxon>
        <taxon>Clostridiaceae</taxon>
        <taxon>Fervidicella</taxon>
    </lineage>
</organism>
<keyword evidence="1" id="KW-0472">Membrane</keyword>
<evidence type="ECO:0000259" key="2">
    <source>
        <dbReference type="Pfam" id="PF01757"/>
    </source>
</evidence>
<dbReference type="AlphaFoldDB" id="A0A017RSV9"/>
<keyword evidence="4" id="KW-1185">Reference proteome</keyword>
<name>A0A017RSV9_9CLOT</name>
<comment type="caution">
    <text evidence="3">The sequence shown here is derived from an EMBL/GenBank/DDBJ whole genome shotgun (WGS) entry which is preliminary data.</text>
</comment>
<feature type="transmembrane region" description="Helical" evidence="1">
    <location>
        <begin position="12"/>
        <end position="36"/>
    </location>
</feature>
<keyword evidence="1" id="KW-1133">Transmembrane helix</keyword>
<evidence type="ECO:0000256" key="1">
    <source>
        <dbReference type="SAM" id="Phobius"/>
    </source>
</evidence>
<dbReference type="Proteomes" id="UP000019681">
    <property type="component" value="Unassembled WGS sequence"/>
</dbReference>
<sequence length="84" mass="9863">MKNLESKDNILYNIFILNSIAIILVILGHSGCIYAGKWDYKVFYNSSIIIKFITDYIYSFHMPLFVFISGYLYCCEKNGKIRIF</sequence>
<keyword evidence="1" id="KW-0812">Transmembrane</keyword>